<reference evidence="2 3" key="1">
    <citation type="submission" date="2023-01" db="EMBL/GenBank/DDBJ databases">
        <title>Analysis of 21 Apiospora genomes using comparative genomics revels a genus with tremendous synthesis potential of carbohydrate active enzymes and secondary metabolites.</title>
        <authorList>
            <person name="Sorensen T."/>
        </authorList>
    </citation>
    <scope>NUCLEOTIDE SEQUENCE [LARGE SCALE GENOMIC DNA]</scope>
    <source>
        <strain evidence="2 3">CBS 83171</strain>
    </source>
</reference>
<keyword evidence="3" id="KW-1185">Reference proteome</keyword>
<name>A0ABR1TIJ4_9PEZI</name>
<dbReference type="PANTHER" id="PTHR24148">
    <property type="entry name" value="ANKYRIN REPEAT DOMAIN-CONTAINING PROTEIN 39 HOMOLOG-RELATED"/>
    <property type="match status" value="1"/>
</dbReference>
<dbReference type="Pfam" id="PF06985">
    <property type="entry name" value="HET"/>
    <property type="match status" value="1"/>
</dbReference>
<evidence type="ECO:0000259" key="1">
    <source>
        <dbReference type="Pfam" id="PF06985"/>
    </source>
</evidence>
<protein>
    <recommendedName>
        <fullName evidence="1">Heterokaryon incompatibility domain-containing protein</fullName>
    </recommendedName>
</protein>
<dbReference type="Proteomes" id="UP001446871">
    <property type="component" value="Unassembled WGS sequence"/>
</dbReference>
<accession>A0ABR1TIJ4</accession>
<evidence type="ECO:0000313" key="3">
    <source>
        <dbReference type="Proteomes" id="UP001446871"/>
    </source>
</evidence>
<dbReference type="Pfam" id="PF26639">
    <property type="entry name" value="Het-6_barrel"/>
    <property type="match status" value="1"/>
</dbReference>
<dbReference type="PANTHER" id="PTHR24148:SF64">
    <property type="entry name" value="HETEROKARYON INCOMPATIBILITY DOMAIN-CONTAINING PROTEIN"/>
    <property type="match status" value="1"/>
</dbReference>
<organism evidence="2 3">
    <name type="scientific">Apiospora saccharicola</name>
    <dbReference type="NCBI Taxonomy" id="335842"/>
    <lineage>
        <taxon>Eukaryota</taxon>
        <taxon>Fungi</taxon>
        <taxon>Dikarya</taxon>
        <taxon>Ascomycota</taxon>
        <taxon>Pezizomycotina</taxon>
        <taxon>Sordariomycetes</taxon>
        <taxon>Xylariomycetidae</taxon>
        <taxon>Amphisphaeriales</taxon>
        <taxon>Apiosporaceae</taxon>
        <taxon>Apiospora</taxon>
    </lineage>
</organism>
<proteinExistence type="predicted"/>
<sequence>MDNIYLYEYTPIESHREIRLIQFHWCGDGISASIQSFPIEETLRFYCALSYTWTSDSNPSVADNHLLRVGDKHIPVLDALRPFFQNLHSKGTDISGTWWWIDSICIDLENVDEREEQVKLMGRIYSNAAQVIIWLDGAGSSNVDRAVPFIEDLSNTVREQKRKLNVEQLRQKYQPEHQQENWDALQNFFQQKWWDRIWTLQEYALAKDGDVQFWCGLHTIPLPAIEDALWVADKCHNVSLKQTLAFHRAYNRRRIRLVHALVHKKQTKRTISLVALAAYSACFNAKDPRDRLYGIMALGTDASLLDVSYDIGVEETYARFVQSFIKHYNSLDIICFASLWSAQPNSSLPSWIPDWRTRVDPFVVPLMVSQSANTHIGNLRGPTYVDEDHNSWLCYAAHLLVRGTILAEVDGLAASADAELIQTSTRSSPEPALPSDVMARSICKTLVLDRKDRYLRFPEPDEFFQDFIWLCEKVLADKGADVPEDFRTWFRRTKNLSIRGRKLEEVLRDSIDAKHGHWSVQTPNQDESHMETFFSRFYDSIVYMSLRLMITNQGGIGLVSQKAKKGDFICVLLGCSVPVLLRQSRDGDNFTLIGECFLDGFMDGANLEHHPPYASFCIE</sequence>
<comment type="caution">
    <text evidence="2">The sequence shown here is derived from an EMBL/GenBank/DDBJ whole genome shotgun (WGS) entry which is preliminary data.</text>
</comment>
<dbReference type="EMBL" id="JAQQWM010000009">
    <property type="protein sequence ID" value="KAK8045770.1"/>
    <property type="molecule type" value="Genomic_DNA"/>
</dbReference>
<dbReference type="InterPro" id="IPR010730">
    <property type="entry name" value="HET"/>
</dbReference>
<dbReference type="InterPro" id="IPR052895">
    <property type="entry name" value="HetReg/Transcr_Mod"/>
</dbReference>
<gene>
    <name evidence="2" type="ORF">PG996_013834</name>
</gene>
<feature type="domain" description="Heterokaryon incompatibility" evidence="1">
    <location>
        <begin position="46"/>
        <end position="202"/>
    </location>
</feature>
<evidence type="ECO:0000313" key="2">
    <source>
        <dbReference type="EMBL" id="KAK8045770.1"/>
    </source>
</evidence>